<dbReference type="SUPFAM" id="SSF56801">
    <property type="entry name" value="Acetyl-CoA synthetase-like"/>
    <property type="match status" value="1"/>
</dbReference>
<dbReference type="GO" id="GO:0044539">
    <property type="term" value="P:long-chain fatty acid import into cell"/>
    <property type="evidence" value="ECO:0007669"/>
    <property type="project" value="TreeGrafter"/>
</dbReference>
<evidence type="ECO:0000256" key="3">
    <source>
        <dbReference type="ARBA" id="ARBA00022741"/>
    </source>
</evidence>
<dbReference type="Pfam" id="PF00501">
    <property type="entry name" value="AMP-binding"/>
    <property type="match status" value="1"/>
</dbReference>
<dbReference type="NCBIfam" id="NF005898">
    <property type="entry name" value="PRK07868.1"/>
    <property type="match status" value="1"/>
</dbReference>
<name>A0A6J7FZR8_9ZZZZ</name>
<dbReference type="InterPro" id="IPR029058">
    <property type="entry name" value="AB_hydrolase_fold"/>
</dbReference>
<accession>A0A6J7FZR8</accession>
<dbReference type="InterPro" id="IPR042099">
    <property type="entry name" value="ANL_N_sf"/>
</dbReference>
<reference evidence="6" key="1">
    <citation type="submission" date="2020-05" db="EMBL/GenBank/DDBJ databases">
        <authorList>
            <person name="Chiriac C."/>
            <person name="Salcher M."/>
            <person name="Ghai R."/>
            <person name="Kavagutti S V."/>
        </authorList>
    </citation>
    <scope>NUCLEOTIDE SEQUENCE</scope>
</reference>
<feature type="domain" description="AMP-dependent synthetase/ligase" evidence="5">
    <location>
        <begin position="450"/>
        <end position="788"/>
    </location>
</feature>
<gene>
    <name evidence="6" type="ORF">UFOPK3564_00599</name>
</gene>
<protein>
    <submittedName>
        <fullName evidence="6">Unannotated protein</fullName>
    </submittedName>
</protein>
<dbReference type="Gene3D" id="3.40.50.1820">
    <property type="entry name" value="alpha/beta hydrolase"/>
    <property type="match status" value="1"/>
</dbReference>
<evidence type="ECO:0000256" key="2">
    <source>
        <dbReference type="ARBA" id="ARBA00022598"/>
    </source>
</evidence>
<dbReference type="GO" id="GO:0005886">
    <property type="term" value="C:plasma membrane"/>
    <property type="evidence" value="ECO:0007669"/>
    <property type="project" value="TreeGrafter"/>
</dbReference>
<dbReference type="SUPFAM" id="SSF53474">
    <property type="entry name" value="alpha/beta-Hydrolases"/>
    <property type="match status" value="1"/>
</dbReference>
<evidence type="ECO:0000259" key="5">
    <source>
        <dbReference type="Pfam" id="PF00501"/>
    </source>
</evidence>
<dbReference type="PANTHER" id="PTHR43107">
    <property type="entry name" value="LONG-CHAIN FATTY ACID TRANSPORT PROTEIN"/>
    <property type="match status" value="1"/>
</dbReference>
<dbReference type="InterPro" id="IPR000873">
    <property type="entry name" value="AMP-dep_synth/lig_dom"/>
</dbReference>
<keyword evidence="3" id="KW-0547">Nucleotide-binding</keyword>
<evidence type="ECO:0000256" key="1">
    <source>
        <dbReference type="ARBA" id="ARBA00006432"/>
    </source>
</evidence>
<dbReference type="EMBL" id="CAFBMK010000021">
    <property type="protein sequence ID" value="CAB4901442.1"/>
    <property type="molecule type" value="Genomic_DNA"/>
</dbReference>
<proteinExistence type="inferred from homology"/>
<keyword evidence="2" id="KW-0436">Ligase</keyword>
<dbReference type="Gene3D" id="3.40.50.12780">
    <property type="entry name" value="N-terminal domain of ligase-like"/>
    <property type="match status" value="1"/>
</dbReference>
<dbReference type="PANTHER" id="PTHR43107:SF15">
    <property type="entry name" value="FATTY ACID TRANSPORT PROTEIN 3, ISOFORM A"/>
    <property type="match status" value="1"/>
</dbReference>
<organism evidence="6">
    <name type="scientific">freshwater metagenome</name>
    <dbReference type="NCBI Taxonomy" id="449393"/>
    <lineage>
        <taxon>unclassified sequences</taxon>
        <taxon>metagenomes</taxon>
        <taxon>ecological metagenomes</taxon>
    </lineage>
</organism>
<dbReference type="GO" id="GO:0005524">
    <property type="term" value="F:ATP binding"/>
    <property type="evidence" value="ECO:0007669"/>
    <property type="project" value="UniProtKB-KW"/>
</dbReference>
<dbReference type="GO" id="GO:0005324">
    <property type="term" value="F:long-chain fatty acid transmembrane transporter activity"/>
    <property type="evidence" value="ECO:0007669"/>
    <property type="project" value="TreeGrafter"/>
</dbReference>
<sequence>MKLVPRTVSRRTNRIGAVAQNAMEVLLMGGLHTGDEPAPYEVVSQQRIYRLRRYFADRLGDDEDRPAVLLVPPMMLATEIYDVSPTSSAVTELFDLGMDPWVVDFGAPEHEEGGLERTLTDHVIAVSDAIDRVREITGRDVHLSGYSQGGMFCYQAGALRRSEGIASIITFGSPVDFTVLPFGIPERLVGGLANVLADHVFSERALPGWATSAAFRMLDPVKTFQQRIDFLRRLGDRDALLPREGQRRFLGGEGFVAWSGPAIAELLRQIVAHNRMISGGFVIENRLVTLADLTCPILAFHGEFDTIGVPDSVLGIQRATPRTDAWTIAVPTGHFGMVVGSSASNVTWPGVDRWTRWVESGQDGSAPAPESMELIVVDGPRELASGPTIGASVELAATTSVGLARSAVRSARRSGRNVVGLANEAAAQLPRIFRLEQIQPNTRMSLGLLLDEQARRAPDGVLFLFEDRAITHAAAKHRIDSIVRGLISLGVRQGQHIGVVMQTRPSGLATIAALSRLGAVAVLMRPDGDLAREAELGQVESVIADPELASEAAETLGVPVFVLGGGADPRDLGPGVTDMERIDPDEVRVPAWYRPNAGRAVDPGFVVFSGEGRGTRAKRITNHRWALSAFGTATAASLSPSDTVYAVTPLHHPSGLLTSVGGAVASGARIALARDFDTATFWDEVRRYGVTVVSYTWTLLRDLTEAPPHPAEAHNPVRLFIGSGMPRGLWLRVLDRFGPGGPAAATRARVLEFYASTEGDAVLANVSSRPGSKGRRLPGSAEIRLARWDAEADTLLEGPDGFVLPAERGQIGMLLARVRTSVEVAPGAPLRGVFARGDAWHVTGDLFREDEHGDLWLVDHAQAAIHTARGIVYAFPIHDALGRLPAVDLSVVYAVDGPDGRLALTAVTVRDGHELTPGDLTAAMGQVEGGCRPDIVHVVDEIPVTTWYRPMTGELRAAGIPKVRRPARAWALDRETDRYVPLTAAVRKKLVDATPEG</sequence>
<comment type="similarity">
    <text evidence="1">Belongs to the ATP-dependent AMP-binding enzyme family.</text>
</comment>
<evidence type="ECO:0000256" key="4">
    <source>
        <dbReference type="ARBA" id="ARBA00022840"/>
    </source>
</evidence>
<dbReference type="AlphaFoldDB" id="A0A6J7FZR8"/>
<evidence type="ECO:0000313" key="6">
    <source>
        <dbReference type="EMBL" id="CAB4901442.1"/>
    </source>
</evidence>
<keyword evidence="4" id="KW-0067">ATP-binding</keyword>
<dbReference type="GO" id="GO:0004467">
    <property type="term" value="F:long-chain fatty acid-CoA ligase activity"/>
    <property type="evidence" value="ECO:0007669"/>
    <property type="project" value="TreeGrafter"/>
</dbReference>